<keyword evidence="2" id="KW-1003">Cell membrane</keyword>
<keyword evidence="5 6" id="KW-0472">Membrane</keyword>
<evidence type="ECO:0000256" key="1">
    <source>
        <dbReference type="ARBA" id="ARBA00004651"/>
    </source>
</evidence>
<dbReference type="PANTHER" id="PTHR40277:SF1">
    <property type="entry name" value="BLL5419 PROTEIN"/>
    <property type="match status" value="1"/>
</dbReference>
<evidence type="ECO:0000313" key="7">
    <source>
        <dbReference type="EMBL" id="TLS66940.1"/>
    </source>
</evidence>
<feature type="transmembrane region" description="Helical" evidence="6">
    <location>
        <begin position="82"/>
        <end position="99"/>
    </location>
</feature>
<evidence type="ECO:0000256" key="4">
    <source>
        <dbReference type="ARBA" id="ARBA00022989"/>
    </source>
</evidence>
<dbReference type="PANTHER" id="PTHR40277">
    <property type="entry name" value="BLL5419 PROTEIN"/>
    <property type="match status" value="1"/>
</dbReference>
<reference evidence="7 8" key="1">
    <citation type="journal article" date="2019" name="Appl. Environ. Microbiol.">
        <title>Environmental Evidence and Genomic Insight of Iron-oxidizing Bacteria Preference Towards More Corrosion Resistant Stainless Steel at Higher Salinities.</title>
        <authorList>
            <person name="Garrison C.E."/>
            <person name="Price K.A."/>
            <person name="Field E.K."/>
        </authorList>
    </citation>
    <scope>NUCLEOTIDE SEQUENCE [LARGE SCALE GENOMIC DNA]</scope>
    <source>
        <strain evidence="7 8">P3</strain>
    </source>
</reference>
<protein>
    <submittedName>
        <fullName evidence="7">Flippase-like domain-containing protein</fullName>
    </submittedName>
</protein>
<evidence type="ECO:0000256" key="6">
    <source>
        <dbReference type="SAM" id="Phobius"/>
    </source>
</evidence>
<gene>
    <name evidence="7" type="ORF">FEF65_08225</name>
</gene>
<keyword evidence="8" id="KW-1185">Reference proteome</keyword>
<feature type="transmembrane region" description="Helical" evidence="6">
    <location>
        <begin position="272"/>
        <end position="296"/>
    </location>
</feature>
<feature type="transmembrane region" description="Helical" evidence="6">
    <location>
        <begin position="43"/>
        <end position="61"/>
    </location>
</feature>
<evidence type="ECO:0000256" key="5">
    <source>
        <dbReference type="ARBA" id="ARBA00023136"/>
    </source>
</evidence>
<dbReference type="RefSeq" id="WP_138239331.1">
    <property type="nucleotide sequence ID" value="NZ_VBRY01000007.1"/>
</dbReference>
<feature type="transmembrane region" description="Helical" evidence="6">
    <location>
        <begin position="156"/>
        <end position="177"/>
    </location>
</feature>
<accession>A0A5R9GLD9</accession>
<evidence type="ECO:0000256" key="2">
    <source>
        <dbReference type="ARBA" id="ARBA00022475"/>
    </source>
</evidence>
<organism evidence="7 8">
    <name type="scientific">Mariprofundus erugo</name>
    <dbReference type="NCBI Taxonomy" id="2528639"/>
    <lineage>
        <taxon>Bacteria</taxon>
        <taxon>Pseudomonadati</taxon>
        <taxon>Pseudomonadota</taxon>
        <taxon>Candidatius Mariprofundia</taxon>
        <taxon>Mariprofundales</taxon>
        <taxon>Mariprofundaceae</taxon>
        <taxon>Mariprofundus</taxon>
    </lineage>
</organism>
<dbReference type="InterPro" id="IPR022791">
    <property type="entry name" value="L-PG_synthase/AglD"/>
</dbReference>
<name>A0A5R9GLD9_9PROT</name>
<keyword evidence="3 6" id="KW-0812">Transmembrane</keyword>
<dbReference type="Pfam" id="PF03706">
    <property type="entry name" value="LPG_synthase_TM"/>
    <property type="match status" value="1"/>
</dbReference>
<feature type="transmembrane region" description="Helical" evidence="6">
    <location>
        <begin position="232"/>
        <end position="252"/>
    </location>
</feature>
<evidence type="ECO:0000313" key="8">
    <source>
        <dbReference type="Proteomes" id="UP000306585"/>
    </source>
</evidence>
<feature type="transmembrane region" description="Helical" evidence="6">
    <location>
        <begin position="197"/>
        <end position="220"/>
    </location>
</feature>
<sequence length="311" mass="34254">MTVKKSHLLLLLKMALTASLLIFIVRTVDMHDVWARIIEINPLWLLLAIVLVAVGYALCGLRWAWISHGLGIEVSRRRKIRLYFLGMFASLFLPSTIGGDVVRGILLARGEGRAGIGVTAAASVILDRVNGLYALVLVLTICMAMVTVPASGWWSWLALVSAMWITMPLLPRFTAWLPAKLERLKSLPLRDPLFRQMWWKSMPVSFVFQLIIIQAHVLLGMAVGLHMAWPEYAVMVGLVAVMAMLPISLNGFGVREAGYVGFAAYFGGDQAAAAAMAALWVIVLALSSLPGLYVLWRMGGRQQIEASMQQP</sequence>
<dbReference type="NCBIfam" id="TIGR00374">
    <property type="entry name" value="flippase-like domain"/>
    <property type="match status" value="1"/>
</dbReference>
<comment type="subcellular location">
    <subcellularLocation>
        <location evidence="1">Cell membrane</location>
        <topology evidence="1">Multi-pass membrane protein</topology>
    </subcellularLocation>
</comment>
<evidence type="ECO:0000256" key="3">
    <source>
        <dbReference type="ARBA" id="ARBA00022692"/>
    </source>
</evidence>
<keyword evidence="4 6" id="KW-1133">Transmembrane helix</keyword>
<dbReference type="GO" id="GO:0005886">
    <property type="term" value="C:plasma membrane"/>
    <property type="evidence" value="ECO:0007669"/>
    <property type="project" value="UniProtKB-SubCell"/>
</dbReference>
<feature type="transmembrane region" description="Helical" evidence="6">
    <location>
        <begin position="131"/>
        <end position="149"/>
    </location>
</feature>
<comment type="caution">
    <text evidence="7">The sequence shown here is derived from an EMBL/GenBank/DDBJ whole genome shotgun (WGS) entry which is preliminary data.</text>
</comment>
<dbReference type="AlphaFoldDB" id="A0A5R9GLD9"/>
<proteinExistence type="predicted"/>
<dbReference type="EMBL" id="VBRY01000007">
    <property type="protein sequence ID" value="TLS66940.1"/>
    <property type="molecule type" value="Genomic_DNA"/>
</dbReference>
<dbReference type="Proteomes" id="UP000306585">
    <property type="component" value="Unassembled WGS sequence"/>
</dbReference>
<dbReference type="OrthoDB" id="9788795at2"/>